<dbReference type="EMBL" id="JBHILM010000008">
    <property type="protein sequence ID" value="MFB5681015.1"/>
    <property type="molecule type" value="Genomic_DNA"/>
</dbReference>
<keyword evidence="1" id="KW-0808">Transferase</keyword>
<comment type="caution">
    <text evidence="4">The sequence shown here is derived from an EMBL/GenBank/DDBJ whole genome shotgun (WGS) entry which is preliminary data.</text>
</comment>
<evidence type="ECO:0000313" key="4">
    <source>
        <dbReference type="EMBL" id="MFB5681015.1"/>
    </source>
</evidence>
<dbReference type="SUPFAM" id="SSF53613">
    <property type="entry name" value="Ribokinase-like"/>
    <property type="match status" value="1"/>
</dbReference>
<evidence type="ECO:0000256" key="2">
    <source>
        <dbReference type="ARBA" id="ARBA00022777"/>
    </source>
</evidence>
<protein>
    <submittedName>
        <fullName evidence="4">PfkB family carbohydrate kinase</fullName>
    </submittedName>
</protein>
<name>A0ABV5B5U4_9BACL</name>
<keyword evidence="5" id="KW-1185">Reference proteome</keyword>
<proteinExistence type="predicted"/>
<evidence type="ECO:0000256" key="1">
    <source>
        <dbReference type="ARBA" id="ARBA00022679"/>
    </source>
</evidence>
<organism evidence="4 5">
    <name type="scientific">Paenibacillus terreus</name>
    <dbReference type="NCBI Taxonomy" id="1387834"/>
    <lineage>
        <taxon>Bacteria</taxon>
        <taxon>Bacillati</taxon>
        <taxon>Bacillota</taxon>
        <taxon>Bacilli</taxon>
        <taxon>Bacillales</taxon>
        <taxon>Paenibacillaceae</taxon>
        <taxon>Paenibacillus</taxon>
    </lineage>
</organism>
<dbReference type="Gene3D" id="3.40.1190.20">
    <property type="match status" value="1"/>
</dbReference>
<dbReference type="RefSeq" id="WP_375524808.1">
    <property type="nucleotide sequence ID" value="NZ_JBHILM010000008.1"/>
</dbReference>
<reference evidence="4 5" key="1">
    <citation type="submission" date="2024-09" db="EMBL/GenBank/DDBJ databases">
        <authorList>
            <person name="Ruan L."/>
        </authorList>
    </citation>
    <scope>NUCLEOTIDE SEQUENCE [LARGE SCALE GENOMIC DNA]</scope>
    <source>
        <strain evidence="4 5">D33</strain>
    </source>
</reference>
<sequence length="282" mass="30994">MKLIGIGDNVVDYYQDQSMMYPGGNALNVAVAAKRNGAEHSAYLGLVGDDEAGDYVLKCLQSEGIETARMRRAYGPNACASVALNEAGDRIFTGTNREMRVQSLLSLRLTKEDLDYINRFDVIHTSVNSSIEHELPSLSHKSVSFDFSTKQKWTSPYLQAVCPHLTYAFFSGADMNDDEIFRLVEETLVYGVKVVGITKGSEPAMFFEHGQMYRQPPLPAHVVDTMGAGDSFIGSFLASYHGHRDMVEALRKAAYSASVTCGFYGSFGYGTQAADSVRETAR</sequence>
<dbReference type="GO" id="GO:0016301">
    <property type="term" value="F:kinase activity"/>
    <property type="evidence" value="ECO:0007669"/>
    <property type="project" value="UniProtKB-KW"/>
</dbReference>
<dbReference type="Pfam" id="PF00294">
    <property type="entry name" value="PfkB"/>
    <property type="match status" value="1"/>
</dbReference>
<evidence type="ECO:0000313" key="5">
    <source>
        <dbReference type="Proteomes" id="UP001580407"/>
    </source>
</evidence>
<dbReference type="InterPro" id="IPR029056">
    <property type="entry name" value="Ribokinase-like"/>
</dbReference>
<feature type="domain" description="Carbohydrate kinase PfkB" evidence="3">
    <location>
        <begin position="14"/>
        <end position="262"/>
    </location>
</feature>
<dbReference type="PANTHER" id="PTHR10584:SF166">
    <property type="entry name" value="RIBOKINASE"/>
    <property type="match status" value="1"/>
</dbReference>
<gene>
    <name evidence="4" type="ORF">ACE3NQ_08840</name>
</gene>
<dbReference type="Proteomes" id="UP001580407">
    <property type="component" value="Unassembled WGS sequence"/>
</dbReference>
<evidence type="ECO:0000259" key="3">
    <source>
        <dbReference type="Pfam" id="PF00294"/>
    </source>
</evidence>
<keyword evidence="2 4" id="KW-0418">Kinase</keyword>
<accession>A0ABV5B5U4</accession>
<dbReference type="InterPro" id="IPR011611">
    <property type="entry name" value="PfkB_dom"/>
</dbReference>
<dbReference type="PANTHER" id="PTHR10584">
    <property type="entry name" value="SUGAR KINASE"/>
    <property type="match status" value="1"/>
</dbReference>